<dbReference type="Proteomes" id="UP000317650">
    <property type="component" value="Chromosome 8"/>
</dbReference>
<accession>A0A4V4H8Q6</accession>
<name>A0A4V4H8Q6_MUSBA</name>
<evidence type="ECO:0000313" key="3">
    <source>
        <dbReference type="Proteomes" id="UP000317650"/>
    </source>
</evidence>
<dbReference type="EMBL" id="PYDT01000002">
    <property type="protein sequence ID" value="THU68675.1"/>
    <property type="molecule type" value="Genomic_DNA"/>
</dbReference>
<feature type="region of interest" description="Disordered" evidence="1">
    <location>
        <begin position="177"/>
        <end position="203"/>
    </location>
</feature>
<sequence>MADLPAEEPRAPYAARWSALKVDNRPWSDGETAQEFIRGALHPLLAKELYSSSSKVLVERAAMRLVWMDLDDALQKVNLKLRAKGSAEVVAATEERATTLKGEDVQTAKAMARAAEEERLRLPERVEEAIAGYKASVGFEHGLVRSSRVMYEYEYRVARAHFWGKFLDLDLESDPFVEDPADQDVDMPTNVPFDDGPPTPPSG</sequence>
<gene>
    <name evidence="2" type="ORF">C4D60_Mb08t06350</name>
</gene>
<keyword evidence="3" id="KW-1185">Reference proteome</keyword>
<protein>
    <submittedName>
        <fullName evidence="2">Uncharacterized protein</fullName>
    </submittedName>
</protein>
<reference evidence="2 3" key="1">
    <citation type="journal article" date="2019" name="Nat. Plants">
        <title>Genome sequencing of Musa balbisiana reveals subgenome evolution and function divergence in polyploid bananas.</title>
        <authorList>
            <person name="Yao X."/>
        </authorList>
    </citation>
    <scope>NUCLEOTIDE SEQUENCE [LARGE SCALE GENOMIC DNA]</scope>
    <source>
        <strain evidence="3">cv. DH-PKW</strain>
        <tissue evidence="2">Leaves</tissue>
    </source>
</reference>
<organism evidence="2 3">
    <name type="scientific">Musa balbisiana</name>
    <name type="common">Banana</name>
    <dbReference type="NCBI Taxonomy" id="52838"/>
    <lineage>
        <taxon>Eukaryota</taxon>
        <taxon>Viridiplantae</taxon>
        <taxon>Streptophyta</taxon>
        <taxon>Embryophyta</taxon>
        <taxon>Tracheophyta</taxon>
        <taxon>Spermatophyta</taxon>
        <taxon>Magnoliopsida</taxon>
        <taxon>Liliopsida</taxon>
        <taxon>Zingiberales</taxon>
        <taxon>Musaceae</taxon>
        <taxon>Musa</taxon>
    </lineage>
</organism>
<proteinExistence type="predicted"/>
<evidence type="ECO:0000256" key="1">
    <source>
        <dbReference type="SAM" id="MobiDB-lite"/>
    </source>
</evidence>
<dbReference type="AlphaFoldDB" id="A0A4V4H8Q6"/>
<comment type="caution">
    <text evidence="2">The sequence shown here is derived from an EMBL/GenBank/DDBJ whole genome shotgun (WGS) entry which is preliminary data.</text>
</comment>
<evidence type="ECO:0000313" key="2">
    <source>
        <dbReference type="EMBL" id="THU68675.1"/>
    </source>
</evidence>